<evidence type="ECO:0000259" key="1">
    <source>
        <dbReference type="Pfam" id="PF00561"/>
    </source>
</evidence>
<evidence type="ECO:0000313" key="3">
    <source>
        <dbReference type="EMBL" id="CAB4571268.1"/>
    </source>
</evidence>
<sequence length="276" mass="29759">MRIPSTDGVEVKVHDLGGEGPPLLFAHATGFHGRVWEPLAAHLPGFHQWSIDMRAHGDSDAPKDRPLEWYGFADDVLAVVDALGFDKPFGVGHSKGAAALLLAEQARPGTFRALYLFEPVVVPTDFVSGHNPDNPLSNGARRRRDTFDSFDEAFDNYASKPPFNTLHPEVLRVYVDHGFAENADGTVSLKCLPENEAEVYAHGMSHHAFASLHEVSCPVTIAMGVENAVPAVFGRKIAEALPNGTVASFPKLAHFGPLEDPSTIASSILDSFSTVA</sequence>
<dbReference type="InterPro" id="IPR050266">
    <property type="entry name" value="AB_hydrolase_sf"/>
</dbReference>
<dbReference type="EMBL" id="CAEZTR010000021">
    <property type="protein sequence ID" value="CAB4571268.1"/>
    <property type="molecule type" value="Genomic_DNA"/>
</dbReference>
<dbReference type="Gene3D" id="3.40.50.1820">
    <property type="entry name" value="alpha/beta hydrolase"/>
    <property type="match status" value="1"/>
</dbReference>
<dbReference type="EMBL" id="CAEZSU010000001">
    <property type="protein sequence ID" value="CAB4537757.1"/>
    <property type="molecule type" value="Genomic_DNA"/>
</dbReference>
<proteinExistence type="predicted"/>
<dbReference type="AlphaFoldDB" id="A0A6J6BGG2"/>
<evidence type="ECO:0000313" key="2">
    <source>
        <dbReference type="EMBL" id="CAB4537757.1"/>
    </source>
</evidence>
<dbReference type="SUPFAM" id="SSF53474">
    <property type="entry name" value="alpha/beta-Hydrolases"/>
    <property type="match status" value="1"/>
</dbReference>
<dbReference type="Pfam" id="PF00561">
    <property type="entry name" value="Abhydrolase_1"/>
    <property type="match status" value="1"/>
</dbReference>
<reference evidence="2" key="1">
    <citation type="submission" date="2020-05" db="EMBL/GenBank/DDBJ databases">
        <authorList>
            <person name="Chiriac C."/>
            <person name="Salcher M."/>
            <person name="Ghai R."/>
            <person name="Kavagutti S V."/>
        </authorList>
    </citation>
    <scope>NUCLEOTIDE SEQUENCE</scope>
</reference>
<evidence type="ECO:0000313" key="4">
    <source>
        <dbReference type="EMBL" id="CAB4635812.1"/>
    </source>
</evidence>
<protein>
    <submittedName>
        <fullName evidence="2">Unannotated protein</fullName>
    </submittedName>
</protein>
<feature type="domain" description="AB hydrolase-1" evidence="1">
    <location>
        <begin position="21"/>
        <end position="137"/>
    </location>
</feature>
<organism evidence="2">
    <name type="scientific">freshwater metagenome</name>
    <dbReference type="NCBI Taxonomy" id="449393"/>
    <lineage>
        <taxon>unclassified sequences</taxon>
        <taxon>metagenomes</taxon>
        <taxon>ecological metagenomes</taxon>
    </lineage>
</organism>
<name>A0A6J6BGG2_9ZZZZ</name>
<accession>A0A6J6BGG2</accession>
<dbReference type="PANTHER" id="PTHR43798">
    <property type="entry name" value="MONOACYLGLYCEROL LIPASE"/>
    <property type="match status" value="1"/>
</dbReference>
<dbReference type="InterPro" id="IPR029058">
    <property type="entry name" value="AB_hydrolase_fold"/>
</dbReference>
<dbReference type="EMBL" id="CAEZVV010000006">
    <property type="protein sequence ID" value="CAB4635812.1"/>
    <property type="molecule type" value="Genomic_DNA"/>
</dbReference>
<dbReference type="InterPro" id="IPR000073">
    <property type="entry name" value="AB_hydrolase_1"/>
</dbReference>
<gene>
    <name evidence="2" type="ORF">UFOPK1495_00006</name>
    <name evidence="3" type="ORF">UFOPK1711_00525</name>
    <name evidence="4" type="ORF">UFOPK2143_00218</name>
</gene>